<name>A0A6D2L8V5_9BRAS</name>
<proteinExistence type="predicted"/>
<gene>
    <name evidence="1" type="ORF">MERR_LOCUS49440</name>
</gene>
<keyword evidence="2" id="KW-1185">Reference proteome</keyword>
<comment type="caution">
    <text evidence="1">The sequence shown here is derived from an EMBL/GenBank/DDBJ whole genome shotgun (WGS) entry which is preliminary data.</text>
</comment>
<protein>
    <submittedName>
        <fullName evidence="1">Uncharacterized protein</fullName>
    </submittedName>
</protein>
<sequence length="66" mass="7525">MVMSSTEMEIDLSFSMFFKRRPWVLIQGESQKLSPHQASTPEILHVGHLLLIAYLLYEGEICSGDI</sequence>
<dbReference type="EMBL" id="CACVBM020001928">
    <property type="protein sequence ID" value="CAA7062204.1"/>
    <property type="molecule type" value="Genomic_DNA"/>
</dbReference>
<reference evidence="1" key="1">
    <citation type="submission" date="2020-01" db="EMBL/GenBank/DDBJ databases">
        <authorList>
            <person name="Mishra B."/>
        </authorList>
    </citation>
    <scope>NUCLEOTIDE SEQUENCE [LARGE SCALE GENOMIC DNA]</scope>
</reference>
<accession>A0A6D2L8V5</accession>
<dbReference type="Proteomes" id="UP000467841">
    <property type="component" value="Unassembled WGS sequence"/>
</dbReference>
<dbReference type="AlphaFoldDB" id="A0A6D2L8V5"/>
<evidence type="ECO:0000313" key="2">
    <source>
        <dbReference type="Proteomes" id="UP000467841"/>
    </source>
</evidence>
<evidence type="ECO:0000313" key="1">
    <source>
        <dbReference type="EMBL" id="CAA7062204.1"/>
    </source>
</evidence>
<organism evidence="1 2">
    <name type="scientific">Microthlaspi erraticum</name>
    <dbReference type="NCBI Taxonomy" id="1685480"/>
    <lineage>
        <taxon>Eukaryota</taxon>
        <taxon>Viridiplantae</taxon>
        <taxon>Streptophyta</taxon>
        <taxon>Embryophyta</taxon>
        <taxon>Tracheophyta</taxon>
        <taxon>Spermatophyta</taxon>
        <taxon>Magnoliopsida</taxon>
        <taxon>eudicotyledons</taxon>
        <taxon>Gunneridae</taxon>
        <taxon>Pentapetalae</taxon>
        <taxon>rosids</taxon>
        <taxon>malvids</taxon>
        <taxon>Brassicales</taxon>
        <taxon>Brassicaceae</taxon>
        <taxon>Coluteocarpeae</taxon>
        <taxon>Microthlaspi</taxon>
    </lineage>
</organism>